<proteinExistence type="predicted"/>
<name>A0ABR1RKV1_9PEZI</name>
<feature type="coiled-coil region" evidence="1">
    <location>
        <begin position="77"/>
        <end position="104"/>
    </location>
</feature>
<evidence type="ECO:0000313" key="3">
    <source>
        <dbReference type="EMBL" id="KAK8015497.1"/>
    </source>
</evidence>
<reference evidence="3 4" key="1">
    <citation type="submission" date="2023-01" db="EMBL/GenBank/DDBJ databases">
        <title>Analysis of 21 Apiospora genomes using comparative genomics revels a genus with tremendous synthesis potential of carbohydrate active enzymes and secondary metabolites.</title>
        <authorList>
            <person name="Sorensen T."/>
        </authorList>
    </citation>
    <scope>NUCLEOTIDE SEQUENCE [LARGE SCALE GENOMIC DNA]</scope>
    <source>
        <strain evidence="3 4">CBS 20057</strain>
    </source>
</reference>
<feature type="region of interest" description="Disordered" evidence="2">
    <location>
        <begin position="201"/>
        <end position="231"/>
    </location>
</feature>
<dbReference type="EMBL" id="JAQQWI010000012">
    <property type="protein sequence ID" value="KAK8015497.1"/>
    <property type="molecule type" value="Genomic_DNA"/>
</dbReference>
<organism evidence="3 4">
    <name type="scientific">Apiospora marii</name>
    <dbReference type="NCBI Taxonomy" id="335849"/>
    <lineage>
        <taxon>Eukaryota</taxon>
        <taxon>Fungi</taxon>
        <taxon>Dikarya</taxon>
        <taxon>Ascomycota</taxon>
        <taxon>Pezizomycotina</taxon>
        <taxon>Sordariomycetes</taxon>
        <taxon>Xylariomycetidae</taxon>
        <taxon>Amphisphaeriales</taxon>
        <taxon>Apiosporaceae</taxon>
        <taxon>Apiospora</taxon>
    </lineage>
</organism>
<feature type="compositionally biased region" description="Polar residues" evidence="2">
    <location>
        <begin position="212"/>
        <end position="224"/>
    </location>
</feature>
<gene>
    <name evidence="3" type="ORF">PG991_008385</name>
</gene>
<evidence type="ECO:0000256" key="2">
    <source>
        <dbReference type="SAM" id="MobiDB-lite"/>
    </source>
</evidence>
<comment type="caution">
    <text evidence="3">The sequence shown here is derived from an EMBL/GenBank/DDBJ whole genome shotgun (WGS) entry which is preliminary data.</text>
</comment>
<evidence type="ECO:0008006" key="5">
    <source>
        <dbReference type="Google" id="ProtNLM"/>
    </source>
</evidence>
<accession>A0ABR1RKV1</accession>
<evidence type="ECO:0000313" key="4">
    <source>
        <dbReference type="Proteomes" id="UP001396898"/>
    </source>
</evidence>
<protein>
    <recommendedName>
        <fullName evidence="5">Fungal N-terminal domain-containing protein</fullName>
    </recommendedName>
</protein>
<evidence type="ECO:0000256" key="1">
    <source>
        <dbReference type="SAM" id="Coils"/>
    </source>
</evidence>
<keyword evidence="1" id="KW-0175">Coiled coil</keyword>
<keyword evidence="4" id="KW-1185">Reference proteome</keyword>
<dbReference type="Proteomes" id="UP001396898">
    <property type="component" value="Unassembled WGS sequence"/>
</dbReference>
<sequence length="660" mass="73686">MAEMLGSVASGFSIAQVAGSVVKTGLKIRNLLKDIKSVPGELQQVQVQLKCIDRIGQQLENIGDNPAELNGALQLAIHQCEEAASSLRTLVDELSSEIERKRTRGRVWAVLHKEDLARHEKRLSETLNILMLAHQMYSAARQEYLIALQEELPSVIVTQLLEQLAANPNPVFFSQILTFTCQPAPGALPANAEDKSVTETYAPDTTHDGLQRGTTRMGSQSSPVSDERRSSHPLRLSQLSLPSWLSLKALRWILDRSQWGWLYPFHNFARYSIDSATYDLVWETIQSGCLEDFRMLTEGGTVSIYDRFYIPPAYDSSDWLRENSMTTMAMRSSSWEIFNYLTTHNVEFHGIAKVEPWNDTSESFDTIEKALQDHADNLPFLGVCLAGYDGAGSIPWRVHIAMSIVGCSIMSQSDSTAYIVRYLLSQEKNQDADGGTTTTINSNNNIILRKHGFGLPAESGVPGNTVSLLIFHLAVSLMKSVLVDSGHRALGWCELLQDVLASLLLESPSADDRGKKSLNQLHQQIFEALPLPKIVSQLNYYVPWQLSPIEWEVAVQVLLQVLSTCSVNLTGYGAYLKSSRLETLAEEAKQRSRKQPSRRPLGWIDGFHNVQVDAMVYGPCIEDWKVWVSEPTEVFVGDFWQGVESPEKLYVPGAWVEDIG</sequence>